<dbReference type="Proteomes" id="UP000025227">
    <property type="component" value="Unplaced"/>
</dbReference>
<protein>
    <submittedName>
        <fullName evidence="3">Uncharacterized protein</fullName>
    </submittedName>
</protein>
<accession>A0A7I4XUP5</accession>
<dbReference type="AlphaFoldDB" id="A0A7I4XUP5"/>
<sequence>MNASVLFIFAALFCVALGQFGPEFGGPMGDMGMGGMGMGPAMGGMGPMDGFGGPMGGMGGGFGMPPPIRRRRYVEGLGHDVLTRFLR</sequence>
<reference evidence="3" key="1">
    <citation type="submission" date="2020-12" db="UniProtKB">
        <authorList>
            <consortium name="WormBaseParasite"/>
        </authorList>
    </citation>
    <scope>IDENTIFICATION</scope>
    <source>
        <strain evidence="3">MHco3</strain>
    </source>
</reference>
<feature type="signal peptide" evidence="1">
    <location>
        <begin position="1"/>
        <end position="18"/>
    </location>
</feature>
<organism evidence="2 3">
    <name type="scientific">Haemonchus contortus</name>
    <name type="common">Barber pole worm</name>
    <dbReference type="NCBI Taxonomy" id="6289"/>
    <lineage>
        <taxon>Eukaryota</taxon>
        <taxon>Metazoa</taxon>
        <taxon>Ecdysozoa</taxon>
        <taxon>Nematoda</taxon>
        <taxon>Chromadorea</taxon>
        <taxon>Rhabditida</taxon>
        <taxon>Rhabditina</taxon>
        <taxon>Rhabditomorpha</taxon>
        <taxon>Strongyloidea</taxon>
        <taxon>Trichostrongylidae</taxon>
        <taxon>Haemonchus</taxon>
    </lineage>
</organism>
<evidence type="ECO:0000256" key="1">
    <source>
        <dbReference type="SAM" id="SignalP"/>
    </source>
</evidence>
<evidence type="ECO:0000313" key="2">
    <source>
        <dbReference type="Proteomes" id="UP000025227"/>
    </source>
</evidence>
<dbReference type="WBParaSite" id="HCON_00013510-00001">
    <property type="protein sequence ID" value="HCON_00013510-00001"/>
    <property type="gene ID" value="HCON_00013510"/>
</dbReference>
<keyword evidence="1" id="KW-0732">Signal</keyword>
<feature type="chain" id="PRO_5029823680" evidence="1">
    <location>
        <begin position="19"/>
        <end position="87"/>
    </location>
</feature>
<keyword evidence="2" id="KW-1185">Reference proteome</keyword>
<proteinExistence type="predicted"/>
<evidence type="ECO:0000313" key="3">
    <source>
        <dbReference type="WBParaSite" id="HCON_00013510-00001"/>
    </source>
</evidence>
<dbReference type="OMA" id="GGPMGDM"/>
<name>A0A7I4XUP5_HAECO</name>